<organism evidence="2">
    <name type="scientific">Haptolina ericina</name>
    <dbReference type="NCBI Taxonomy" id="156174"/>
    <lineage>
        <taxon>Eukaryota</taxon>
        <taxon>Haptista</taxon>
        <taxon>Haptophyta</taxon>
        <taxon>Prymnesiophyceae</taxon>
        <taxon>Prymnesiales</taxon>
        <taxon>Prymnesiaceae</taxon>
        <taxon>Haptolina</taxon>
    </lineage>
</organism>
<protein>
    <submittedName>
        <fullName evidence="2">Uncharacterized protein</fullName>
    </submittedName>
</protein>
<gene>
    <name evidence="2" type="ORF">HERI1096_LOCUS1544</name>
</gene>
<evidence type="ECO:0000313" key="2">
    <source>
        <dbReference type="EMBL" id="CAE0099148.1"/>
    </source>
</evidence>
<dbReference type="EMBL" id="HBHX01002800">
    <property type="protein sequence ID" value="CAE0099148.1"/>
    <property type="molecule type" value="Transcribed_RNA"/>
</dbReference>
<name>A0A7S3AD05_9EUKA</name>
<sequence length="263" mass="27394">MCDSEVASAGQKRHHTQTGPSATSPNLMAPEDAPMLSAAPNAASATSSELSGTDGGDKLVGKLCWHVIDHGFIRGERLRRVLVELQHSGPKPSVRAVNSNCIYTVPGGTLEPAVGHGGAGSTDMGPGSTSASDPGSASGSGKGWWLGSGCDLSLGPGWLEPLCEEDREALSALSPIGEAELANLLAVVTAKQSSLASLKWKRETNGTLTGVRRDYVPKGFGSPIKAIRLGKICTTPGCTFTDFHDGPCSHELELPPRSRRRNS</sequence>
<reference evidence="2" key="1">
    <citation type="submission" date="2021-01" db="EMBL/GenBank/DDBJ databases">
        <authorList>
            <person name="Corre E."/>
            <person name="Pelletier E."/>
            <person name="Niang G."/>
            <person name="Scheremetjew M."/>
            <person name="Finn R."/>
            <person name="Kale V."/>
            <person name="Holt S."/>
            <person name="Cochrane G."/>
            <person name="Meng A."/>
            <person name="Brown T."/>
            <person name="Cohen L."/>
        </authorList>
    </citation>
    <scope>NUCLEOTIDE SEQUENCE</scope>
    <source>
        <strain evidence="2">CCMP281</strain>
    </source>
</reference>
<evidence type="ECO:0000256" key="1">
    <source>
        <dbReference type="SAM" id="MobiDB-lite"/>
    </source>
</evidence>
<feature type="region of interest" description="Disordered" evidence="1">
    <location>
        <begin position="1"/>
        <end position="33"/>
    </location>
</feature>
<proteinExistence type="predicted"/>
<feature type="compositionally biased region" description="Low complexity" evidence="1">
    <location>
        <begin position="125"/>
        <end position="137"/>
    </location>
</feature>
<feature type="compositionally biased region" description="Polar residues" evidence="1">
    <location>
        <begin position="17"/>
        <end position="26"/>
    </location>
</feature>
<dbReference type="AlphaFoldDB" id="A0A7S3AD05"/>
<feature type="region of interest" description="Disordered" evidence="1">
    <location>
        <begin position="113"/>
        <end position="140"/>
    </location>
</feature>
<accession>A0A7S3AD05</accession>